<dbReference type="Proteomes" id="UP000735874">
    <property type="component" value="Unassembled WGS sequence"/>
</dbReference>
<dbReference type="EMBL" id="RCMG01000847">
    <property type="protein sequence ID" value="KAG2844986.1"/>
    <property type="molecule type" value="Genomic_DNA"/>
</dbReference>
<organism evidence="3 4">
    <name type="scientific">Phytophthora cactorum</name>
    <dbReference type="NCBI Taxonomy" id="29920"/>
    <lineage>
        <taxon>Eukaryota</taxon>
        <taxon>Sar</taxon>
        <taxon>Stramenopiles</taxon>
        <taxon>Oomycota</taxon>
        <taxon>Peronosporomycetes</taxon>
        <taxon>Peronosporales</taxon>
        <taxon>Peronosporaceae</taxon>
        <taxon>Phytophthora</taxon>
    </lineage>
</organism>
<dbReference type="EMBL" id="RCMI01000865">
    <property type="protein sequence ID" value="KAG2895605.1"/>
    <property type="molecule type" value="Genomic_DNA"/>
</dbReference>
<protein>
    <submittedName>
        <fullName evidence="3">Uncharacterized protein</fullName>
    </submittedName>
</protein>
<sequence length="56" mass="5694">MMNGSGAINAAGSSRRGLCVNLSSGMIMPGGIIANVGSVSIRLPIKDNVYTGEKNI</sequence>
<dbReference type="Proteomes" id="UP000736787">
    <property type="component" value="Unassembled WGS sequence"/>
</dbReference>
<gene>
    <name evidence="1" type="ORF">PC113_g18283</name>
    <name evidence="2" type="ORF">PC115_g17751</name>
    <name evidence="3" type="ORF">PC117_g19563</name>
</gene>
<evidence type="ECO:0000313" key="2">
    <source>
        <dbReference type="EMBL" id="KAG2895605.1"/>
    </source>
</evidence>
<name>A0A8T1BWF2_9STRA</name>
<dbReference type="AlphaFoldDB" id="A0A8T1BWF2"/>
<evidence type="ECO:0000313" key="4">
    <source>
        <dbReference type="Proteomes" id="UP000736787"/>
    </source>
</evidence>
<reference evidence="3" key="1">
    <citation type="submission" date="2018-10" db="EMBL/GenBank/DDBJ databases">
        <title>Effector identification in a new, highly contiguous assembly of the strawberry crown rot pathogen Phytophthora cactorum.</title>
        <authorList>
            <person name="Armitage A.D."/>
            <person name="Nellist C.F."/>
            <person name="Bates H."/>
            <person name="Vickerstaff R.J."/>
            <person name="Harrison R.J."/>
        </authorList>
    </citation>
    <scope>NUCLEOTIDE SEQUENCE</scope>
    <source>
        <strain evidence="1">15-7</strain>
        <strain evidence="2">4032</strain>
        <strain evidence="3">4040</strain>
    </source>
</reference>
<proteinExistence type="predicted"/>
<dbReference type="Proteomes" id="UP000774804">
    <property type="component" value="Unassembled WGS sequence"/>
</dbReference>
<comment type="caution">
    <text evidence="3">The sequence shown here is derived from an EMBL/GenBank/DDBJ whole genome shotgun (WGS) entry which is preliminary data.</text>
</comment>
<evidence type="ECO:0000313" key="1">
    <source>
        <dbReference type="EMBL" id="KAG2844986.1"/>
    </source>
</evidence>
<evidence type="ECO:0000313" key="3">
    <source>
        <dbReference type="EMBL" id="KAG2909840.1"/>
    </source>
</evidence>
<accession>A0A8T1BWF2</accession>
<dbReference type="EMBL" id="RCMK01000858">
    <property type="protein sequence ID" value="KAG2909840.1"/>
    <property type="molecule type" value="Genomic_DNA"/>
</dbReference>